<dbReference type="Proteomes" id="UP000030428">
    <property type="component" value="Unassembled WGS sequence"/>
</dbReference>
<dbReference type="AlphaFoldDB" id="A0A0A6P9N1"/>
<keyword evidence="3" id="KW-1185">Reference proteome</keyword>
<protein>
    <submittedName>
        <fullName evidence="2">Uncharacterized protein</fullName>
    </submittedName>
</protein>
<gene>
    <name evidence="2" type="ORF">PN36_18900</name>
</gene>
<evidence type="ECO:0000256" key="1">
    <source>
        <dbReference type="SAM" id="Phobius"/>
    </source>
</evidence>
<organism evidence="2 3">
    <name type="scientific">Candidatus Thiomargarita nelsonii</name>
    <dbReference type="NCBI Taxonomy" id="1003181"/>
    <lineage>
        <taxon>Bacteria</taxon>
        <taxon>Pseudomonadati</taxon>
        <taxon>Pseudomonadota</taxon>
        <taxon>Gammaproteobacteria</taxon>
        <taxon>Thiotrichales</taxon>
        <taxon>Thiotrichaceae</taxon>
        <taxon>Thiomargarita</taxon>
    </lineage>
</organism>
<keyword evidence="1" id="KW-0812">Transmembrane</keyword>
<sequence length="253" mass="29935">MEELVAISKILAGIFAAYGAFRLSRKVRKISEEHPIIDYQTHSEDNTATWRWRRPESALNLKVEEQADASTLSLPYRIAGESLFAVVFGYIILIIIVIVFSILWLWWNQSEAWIMFLFFGTLFFIVAMICLAQDGKYLARIELRKNKVLFWRRFGFYIWRKTAYQGKLQFQGKEGHFFVRTIKKEEQFPESDIIEPGKVVIFEYKIIVKRRYLFFFTSTKEIFLLQCNKTQGSWISQGLQQWLKATRKYSDGM</sequence>
<keyword evidence="1" id="KW-1133">Transmembrane helix</keyword>
<dbReference type="EMBL" id="JSZA02000076">
    <property type="protein sequence ID" value="KHD07475.1"/>
    <property type="molecule type" value="Genomic_DNA"/>
</dbReference>
<evidence type="ECO:0000313" key="2">
    <source>
        <dbReference type="EMBL" id="KHD07475.1"/>
    </source>
</evidence>
<keyword evidence="1" id="KW-0472">Membrane</keyword>
<feature type="transmembrane region" description="Helical" evidence="1">
    <location>
        <begin position="113"/>
        <end position="132"/>
    </location>
</feature>
<proteinExistence type="predicted"/>
<reference evidence="2 3" key="1">
    <citation type="journal article" date="2016" name="Front. Microbiol.">
        <title>Single-Cell (Meta-)Genomics of a Dimorphic Candidatus Thiomargarita nelsonii Reveals Genomic Plasticity.</title>
        <authorList>
            <person name="Flood B.E."/>
            <person name="Fliss P."/>
            <person name="Jones D.S."/>
            <person name="Dick G.J."/>
            <person name="Jain S."/>
            <person name="Kaster A.K."/>
            <person name="Winkel M."/>
            <person name="Mussmann M."/>
            <person name="Bailey J."/>
        </authorList>
    </citation>
    <scope>NUCLEOTIDE SEQUENCE [LARGE SCALE GENOMIC DNA]</scope>
    <source>
        <strain evidence="2">Hydrate Ridge</strain>
    </source>
</reference>
<evidence type="ECO:0000313" key="3">
    <source>
        <dbReference type="Proteomes" id="UP000030428"/>
    </source>
</evidence>
<comment type="caution">
    <text evidence="2">The sequence shown here is derived from an EMBL/GenBank/DDBJ whole genome shotgun (WGS) entry which is preliminary data.</text>
</comment>
<name>A0A0A6P9N1_9GAMM</name>
<feature type="transmembrane region" description="Helical" evidence="1">
    <location>
        <begin position="83"/>
        <end position="107"/>
    </location>
</feature>
<accession>A0A0A6P9N1</accession>
<feature type="transmembrane region" description="Helical" evidence="1">
    <location>
        <begin position="6"/>
        <end position="23"/>
    </location>
</feature>